<sequence>MRPAADAPLAVFDIDGTLVDSRAAILEAAVTAARTVGLAEPGYEAVRQIVGLSLHEALRQLAPELTDAELAEFVAAYQGAFRSMHERPGFEEPLYAGAMDLLDRLSRDGWRLSLATGQSRRGVERNLARAGWADLFLSSHCAEDGPGKPDPAMLVCAMDVCGGAPERTVMIGDTSHDMRMALNAGVRPQGVAWGFHTADEVLASGAVHVAEDFPGLEQALHAFAAGRRAA</sequence>
<dbReference type="SUPFAM" id="SSF56784">
    <property type="entry name" value="HAD-like"/>
    <property type="match status" value="1"/>
</dbReference>
<protein>
    <submittedName>
        <fullName evidence="1">Phosphoglycolate phosphatase</fullName>
    </submittedName>
</protein>
<name>A0A8E0NBD1_9CAUL</name>
<dbReference type="NCBIfam" id="TIGR01549">
    <property type="entry name" value="HAD-SF-IA-v1"/>
    <property type="match status" value="1"/>
</dbReference>
<evidence type="ECO:0000313" key="2">
    <source>
        <dbReference type="Proteomes" id="UP000016569"/>
    </source>
</evidence>
<gene>
    <name evidence="1" type="ORF">MBEBAB_1197</name>
</gene>
<dbReference type="SFLD" id="SFLDG01129">
    <property type="entry name" value="C1.5:_HAD__Beta-PGM__Phosphata"/>
    <property type="match status" value="1"/>
</dbReference>
<dbReference type="SFLD" id="SFLDS00003">
    <property type="entry name" value="Haloacid_Dehalogenase"/>
    <property type="match status" value="1"/>
</dbReference>
<organism evidence="1 2">
    <name type="scientific">Brevundimonas abyssalis TAR-001</name>
    <dbReference type="NCBI Taxonomy" id="1391729"/>
    <lineage>
        <taxon>Bacteria</taxon>
        <taxon>Pseudomonadati</taxon>
        <taxon>Pseudomonadota</taxon>
        <taxon>Alphaproteobacteria</taxon>
        <taxon>Caulobacterales</taxon>
        <taxon>Caulobacteraceae</taxon>
        <taxon>Brevundimonas</taxon>
    </lineage>
</organism>
<dbReference type="GO" id="GO:0008967">
    <property type="term" value="F:phosphoglycolate phosphatase activity"/>
    <property type="evidence" value="ECO:0007669"/>
    <property type="project" value="TreeGrafter"/>
</dbReference>
<dbReference type="RefSeq" id="WP_021697043.1">
    <property type="nucleotide sequence ID" value="NZ_BATC01000015.1"/>
</dbReference>
<dbReference type="Gene3D" id="1.10.150.240">
    <property type="entry name" value="Putative phosphatase, domain 2"/>
    <property type="match status" value="1"/>
</dbReference>
<dbReference type="InterPro" id="IPR036412">
    <property type="entry name" value="HAD-like_sf"/>
</dbReference>
<dbReference type="PANTHER" id="PTHR43434">
    <property type="entry name" value="PHOSPHOGLYCOLATE PHOSPHATASE"/>
    <property type="match status" value="1"/>
</dbReference>
<dbReference type="InterPro" id="IPR006439">
    <property type="entry name" value="HAD-SF_hydro_IA"/>
</dbReference>
<dbReference type="OrthoDB" id="9793014at2"/>
<dbReference type="AlphaFoldDB" id="A0A8E0NBD1"/>
<comment type="caution">
    <text evidence="1">The sequence shown here is derived from an EMBL/GenBank/DDBJ whole genome shotgun (WGS) entry which is preliminary data.</text>
</comment>
<dbReference type="Proteomes" id="UP000016569">
    <property type="component" value="Unassembled WGS sequence"/>
</dbReference>
<dbReference type="GO" id="GO:0006281">
    <property type="term" value="P:DNA repair"/>
    <property type="evidence" value="ECO:0007669"/>
    <property type="project" value="TreeGrafter"/>
</dbReference>
<proteinExistence type="predicted"/>
<reference evidence="2" key="1">
    <citation type="journal article" date="2013" name="Genome Announc.">
        <title>Draft Genome Sequence of the Dimorphic Prosthecate Bacterium Brevundimonas abyssalis TAR-001T.</title>
        <authorList>
            <person name="Tsubouchi T."/>
            <person name="Nishi S."/>
            <person name="Usui K."/>
            <person name="Shimane Y."/>
            <person name="Takaki Y."/>
            <person name="Maruyama T."/>
            <person name="Hatada Y."/>
        </authorList>
    </citation>
    <scope>NUCLEOTIDE SEQUENCE [LARGE SCALE GENOMIC DNA]</scope>
    <source>
        <strain evidence="2">TAR-001</strain>
    </source>
</reference>
<dbReference type="InterPro" id="IPR050155">
    <property type="entry name" value="HAD-like_hydrolase_sf"/>
</dbReference>
<dbReference type="Pfam" id="PF13419">
    <property type="entry name" value="HAD_2"/>
    <property type="match status" value="1"/>
</dbReference>
<dbReference type="Gene3D" id="3.40.50.1000">
    <property type="entry name" value="HAD superfamily/HAD-like"/>
    <property type="match status" value="1"/>
</dbReference>
<dbReference type="InterPro" id="IPR023214">
    <property type="entry name" value="HAD_sf"/>
</dbReference>
<dbReference type="InterPro" id="IPR041492">
    <property type="entry name" value="HAD_2"/>
</dbReference>
<evidence type="ECO:0000313" key="1">
    <source>
        <dbReference type="EMBL" id="GAD58947.1"/>
    </source>
</evidence>
<keyword evidence="2" id="KW-1185">Reference proteome</keyword>
<dbReference type="PANTHER" id="PTHR43434:SF24">
    <property type="entry name" value="HYDROLASE-RELATED"/>
    <property type="match status" value="1"/>
</dbReference>
<accession>A0A8E0NBD1</accession>
<dbReference type="InterPro" id="IPR023198">
    <property type="entry name" value="PGP-like_dom2"/>
</dbReference>
<dbReference type="GO" id="GO:0005829">
    <property type="term" value="C:cytosol"/>
    <property type="evidence" value="ECO:0007669"/>
    <property type="project" value="TreeGrafter"/>
</dbReference>
<dbReference type="EMBL" id="BATC01000015">
    <property type="protein sequence ID" value="GAD58947.1"/>
    <property type="molecule type" value="Genomic_DNA"/>
</dbReference>